<dbReference type="CTD" id="20243349"/>
<dbReference type="Proteomes" id="UP000030746">
    <property type="component" value="Unassembled WGS sequence"/>
</dbReference>
<accession>V4A6D0</accession>
<name>V4A6D0_LOTGI</name>
<gene>
    <name evidence="2" type="ORF">LOTGIDRAFT_175716</name>
</gene>
<dbReference type="AlphaFoldDB" id="V4A6D0"/>
<proteinExistence type="predicted"/>
<reference evidence="2 3" key="1">
    <citation type="journal article" date="2013" name="Nature">
        <title>Insights into bilaterian evolution from three spiralian genomes.</title>
        <authorList>
            <person name="Simakov O."/>
            <person name="Marletaz F."/>
            <person name="Cho S.J."/>
            <person name="Edsinger-Gonzales E."/>
            <person name="Havlak P."/>
            <person name="Hellsten U."/>
            <person name="Kuo D.H."/>
            <person name="Larsson T."/>
            <person name="Lv J."/>
            <person name="Arendt D."/>
            <person name="Savage R."/>
            <person name="Osoegawa K."/>
            <person name="de Jong P."/>
            <person name="Grimwood J."/>
            <person name="Chapman J.A."/>
            <person name="Shapiro H."/>
            <person name="Aerts A."/>
            <person name="Otillar R.P."/>
            <person name="Terry A.Y."/>
            <person name="Boore J.L."/>
            <person name="Grigoriev I.V."/>
            <person name="Lindberg D.R."/>
            <person name="Seaver E.C."/>
            <person name="Weisblat D.A."/>
            <person name="Putnam N.H."/>
            <person name="Rokhsar D.S."/>
        </authorList>
    </citation>
    <scope>NUCLEOTIDE SEQUENCE [LARGE SCALE GENOMIC DNA]</scope>
</reference>
<evidence type="ECO:0000313" key="2">
    <source>
        <dbReference type="EMBL" id="ESO92282.1"/>
    </source>
</evidence>
<organism evidence="2 3">
    <name type="scientific">Lottia gigantea</name>
    <name type="common">Giant owl limpet</name>
    <dbReference type="NCBI Taxonomy" id="225164"/>
    <lineage>
        <taxon>Eukaryota</taxon>
        <taxon>Metazoa</taxon>
        <taxon>Spiralia</taxon>
        <taxon>Lophotrochozoa</taxon>
        <taxon>Mollusca</taxon>
        <taxon>Gastropoda</taxon>
        <taxon>Patellogastropoda</taxon>
        <taxon>Lottioidea</taxon>
        <taxon>Lottiidae</taxon>
        <taxon>Lottia</taxon>
    </lineage>
</organism>
<protein>
    <submittedName>
        <fullName evidence="2">Uncharacterized protein</fullName>
    </submittedName>
</protein>
<feature type="compositionally biased region" description="Basic and acidic residues" evidence="1">
    <location>
        <begin position="146"/>
        <end position="156"/>
    </location>
</feature>
<sequence length="187" mass="21926">MTAIYRKDIPLYRKRNAQFEVRKGKSCGNLPARNSTAAIGVFWCHGLYDSPDLLFTDEEEQMKRNRLGDSSTHFLVPRTKELVFSFNRTLHLEVNKVMVEHKCPKSGSWNEARCKQLEFHYTEVKCLWCGTEARKANLLFTDEEEQMKGNRRRTDEAAPTEQTKNRKKYEEQVKNAEEMINRSKSTQ</sequence>
<evidence type="ECO:0000313" key="3">
    <source>
        <dbReference type="Proteomes" id="UP000030746"/>
    </source>
</evidence>
<keyword evidence="3" id="KW-1185">Reference proteome</keyword>
<dbReference type="RefSeq" id="XP_009057031.1">
    <property type="nucleotide sequence ID" value="XM_009058783.1"/>
</dbReference>
<dbReference type="EMBL" id="KB202117">
    <property type="protein sequence ID" value="ESO92282.1"/>
    <property type="molecule type" value="Genomic_DNA"/>
</dbReference>
<dbReference type="KEGG" id="lgi:LOTGIDRAFT_175716"/>
<feature type="region of interest" description="Disordered" evidence="1">
    <location>
        <begin position="146"/>
        <end position="187"/>
    </location>
</feature>
<dbReference type="HOGENOM" id="CLU_1449265_0_0_1"/>
<evidence type="ECO:0000256" key="1">
    <source>
        <dbReference type="SAM" id="MobiDB-lite"/>
    </source>
</evidence>
<dbReference type="GeneID" id="20243349"/>
<feature type="compositionally biased region" description="Basic and acidic residues" evidence="1">
    <location>
        <begin position="168"/>
        <end position="181"/>
    </location>
</feature>